<evidence type="ECO:0000313" key="1">
    <source>
        <dbReference type="EMBL" id="MBK1621448.1"/>
    </source>
</evidence>
<reference evidence="1 2" key="1">
    <citation type="journal article" date="2020" name="Microorganisms">
        <title>Osmotic Adaptation and Compatible Solute Biosynthesis of Phototrophic Bacteria as Revealed from Genome Analyses.</title>
        <authorList>
            <person name="Imhoff J.F."/>
            <person name="Rahn T."/>
            <person name="Kunzel S."/>
            <person name="Keller A."/>
            <person name="Neulinger S.C."/>
        </authorList>
    </citation>
    <scope>NUCLEOTIDE SEQUENCE [LARGE SCALE GENOMIC DNA]</scope>
    <source>
        <strain evidence="1 2">DSM 25653</strain>
    </source>
</reference>
<organism evidence="1 2">
    <name type="scientific">Lamprobacter modestohalophilus</name>
    <dbReference type="NCBI Taxonomy" id="1064514"/>
    <lineage>
        <taxon>Bacteria</taxon>
        <taxon>Pseudomonadati</taxon>
        <taxon>Pseudomonadota</taxon>
        <taxon>Gammaproteobacteria</taxon>
        <taxon>Chromatiales</taxon>
        <taxon>Chromatiaceae</taxon>
        <taxon>Lamprobacter</taxon>
    </lineage>
</organism>
<dbReference type="EMBL" id="NRRY01000075">
    <property type="protein sequence ID" value="MBK1621448.1"/>
    <property type="molecule type" value="Genomic_DNA"/>
</dbReference>
<dbReference type="AlphaFoldDB" id="A0A9X1B6F6"/>
<name>A0A9X1B6F6_9GAMM</name>
<dbReference type="Proteomes" id="UP001138768">
    <property type="component" value="Unassembled WGS sequence"/>
</dbReference>
<sequence length="175" mass="19622">MMKGQTNNDCNWTQMLREAVAIGSHERVAEVFSLLIWQDGERISVRAKTFLEQFAPSYFAEKHLTAAMIEDRLRREMFSAGVLAYLDGRGAEIDLSVERDIATWIKANAPAMVSANLKLMEQQLGPAGFATHRDQVKLHQLISLEIYEAVQQRALEKVWADIEADLVDVMAAAAS</sequence>
<keyword evidence="2" id="KW-1185">Reference proteome</keyword>
<dbReference type="RefSeq" id="WP_207148817.1">
    <property type="nucleotide sequence ID" value="NZ_NRRY01000075.1"/>
</dbReference>
<gene>
    <name evidence="1" type="ORF">CKO42_24155</name>
</gene>
<accession>A0A9X1B6F6</accession>
<protein>
    <submittedName>
        <fullName evidence="1">Uncharacterized protein</fullName>
    </submittedName>
</protein>
<comment type="caution">
    <text evidence="1">The sequence shown here is derived from an EMBL/GenBank/DDBJ whole genome shotgun (WGS) entry which is preliminary data.</text>
</comment>
<proteinExistence type="predicted"/>
<evidence type="ECO:0000313" key="2">
    <source>
        <dbReference type="Proteomes" id="UP001138768"/>
    </source>
</evidence>